<comment type="caution">
    <text evidence="2">The sequence shown here is derived from an EMBL/GenBank/DDBJ whole genome shotgun (WGS) entry which is preliminary data.</text>
</comment>
<dbReference type="Proteomes" id="UP000297703">
    <property type="component" value="Unassembled WGS sequence"/>
</dbReference>
<feature type="compositionally biased region" description="Basic and acidic residues" evidence="1">
    <location>
        <begin position="1"/>
        <end position="12"/>
    </location>
</feature>
<evidence type="ECO:0000313" key="2">
    <source>
        <dbReference type="EMBL" id="TFK02130.1"/>
    </source>
</evidence>
<evidence type="ECO:0000256" key="1">
    <source>
        <dbReference type="SAM" id="MobiDB-lite"/>
    </source>
</evidence>
<dbReference type="EMBL" id="QXTE01000199">
    <property type="protein sequence ID" value="TFK02130.1"/>
    <property type="molecule type" value="Genomic_DNA"/>
</dbReference>
<organism evidence="2 3">
    <name type="scientific">Platysternon megacephalum</name>
    <name type="common">big-headed turtle</name>
    <dbReference type="NCBI Taxonomy" id="55544"/>
    <lineage>
        <taxon>Eukaryota</taxon>
        <taxon>Metazoa</taxon>
        <taxon>Chordata</taxon>
        <taxon>Craniata</taxon>
        <taxon>Vertebrata</taxon>
        <taxon>Euteleostomi</taxon>
        <taxon>Archelosauria</taxon>
        <taxon>Testudinata</taxon>
        <taxon>Testudines</taxon>
        <taxon>Cryptodira</taxon>
        <taxon>Durocryptodira</taxon>
        <taxon>Testudinoidea</taxon>
        <taxon>Platysternidae</taxon>
        <taxon>Platysternon</taxon>
    </lineage>
</organism>
<name>A0A4D9E557_9SAUR</name>
<feature type="region of interest" description="Disordered" evidence="1">
    <location>
        <begin position="54"/>
        <end position="119"/>
    </location>
</feature>
<reference evidence="2 3" key="1">
    <citation type="submission" date="2019-04" db="EMBL/GenBank/DDBJ databases">
        <title>Draft genome of the big-headed turtle Platysternon megacephalum.</title>
        <authorList>
            <person name="Gong S."/>
        </authorList>
    </citation>
    <scope>NUCLEOTIDE SEQUENCE [LARGE SCALE GENOMIC DNA]</scope>
    <source>
        <strain evidence="2">DO16091913</strain>
        <tissue evidence="2">Muscle</tissue>
    </source>
</reference>
<feature type="compositionally biased region" description="Low complexity" evidence="1">
    <location>
        <begin position="81"/>
        <end position="98"/>
    </location>
</feature>
<evidence type="ECO:0000313" key="3">
    <source>
        <dbReference type="Proteomes" id="UP000297703"/>
    </source>
</evidence>
<accession>A0A4D9E557</accession>
<protein>
    <submittedName>
        <fullName evidence="2">SH2 domain-containing adapter protein D</fullName>
    </submittedName>
</protein>
<sequence>MAARKGAERTASRTDLNLAVTPSRGAIKPRLRTLRCCPSPPLCFHAHLPELARLGPGGGRTERGPPGAKCTPGSPPPPACVPAAGAAASPASWEPGPARASQVQGLRGGRQATYPADPAPRLRIRAPKRGVSKRGHFAALPCHHSTKDTKREFQFSGHK</sequence>
<reference evidence="2 3" key="2">
    <citation type="submission" date="2019-04" db="EMBL/GenBank/DDBJ databases">
        <title>The genome sequence of big-headed turtle.</title>
        <authorList>
            <person name="Gong S."/>
        </authorList>
    </citation>
    <scope>NUCLEOTIDE SEQUENCE [LARGE SCALE GENOMIC DNA]</scope>
    <source>
        <strain evidence="2">DO16091913</strain>
        <tissue evidence="2">Muscle</tissue>
    </source>
</reference>
<feature type="region of interest" description="Disordered" evidence="1">
    <location>
        <begin position="1"/>
        <end position="20"/>
    </location>
</feature>
<gene>
    <name evidence="2" type="ORF">DR999_PMT15552</name>
</gene>
<proteinExistence type="predicted"/>
<dbReference type="AlphaFoldDB" id="A0A4D9E557"/>
<keyword evidence="3" id="KW-1185">Reference proteome</keyword>